<dbReference type="PIRSF" id="PIRSF028757">
    <property type="entry name" value="LD-carboxypeptidase"/>
    <property type="match status" value="1"/>
</dbReference>
<dbReference type="SUPFAM" id="SSF141986">
    <property type="entry name" value="LD-carboxypeptidase A C-terminal domain-like"/>
    <property type="match status" value="1"/>
</dbReference>
<dbReference type="PANTHER" id="PTHR30237">
    <property type="entry name" value="MURAMOYLTETRAPEPTIDE CARBOXYPEPTIDASE"/>
    <property type="match status" value="1"/>
</dbReference>
<keyword evidence="2" id="KW-0121">Carboxypeptidase</keyword>
<comment type="similarity">
    <text evidence="1">Belongs to the peptidase S66 family.</text>
</comment>
<gene>
    <name evidence="8" type="primary">ldcA</name>
    <name evidence="8" type="ORF">NCCP691_12390</name>
</gene>
<dbReference type="EMBL" id="BPMK01000004">
    <property type="protein sequence ID" value="GIZ51225.1"/>
    <property type="molecule type" value="Genomic_DNA"/>
</dbReference>
<keyword evidence="9" id="KW-1185">Reference proteome</keyword>
<evidence type="ECO:0000256" key="3">
    <source>
        <dbReference type="ARBA" id="ARBA00022670"/>
    </source>
</evidence>
<evidence type="ECO:0000256" key="4">
    <source>
        <dbReference type="ARBA" id="ARBA00022801"/>
    </source>
</evidence>
<evidence type="ECO:0000313" key="8">
    <source>
        <dbReference type="EMBL" id="GIZ51225.1"/>
    </source>
</evidence>
<keyword evidence="4" id="KW-0378">Hydrolase</keyword>
<dbReference type="Proteomes" id="UP000887222">
    <property type="component" value="Unassembled WGS sequence"/>
</dbReference>
<dbReference type="Pfam" id="PF17676">
    <property type="entry name" value="Peptidase_S66C"/>
    <property type="match status" value="1"/>
</dbReference>
<proteinExistence type="inferred from homology"/>
<feature type="domain" description="LD-carboxypeptidase C-terminal" evidence="7">
    <location>
        <begin position="168"/>
        <end position="284"/>
    </location>
</feature>
<dbReference type="SUPFAM" id="SSF52317">
    <property type="entry name" value="Class I glutamine amidotransferase-like"/>
    <property type="match status" value="1"/>
</dbReference>
<dbReference type="CDD" id="cd07025">
    <property type="entry name" value="Peptidase_S66"/>
    <property type="match status" value="1"/>
</dbReference>
<sequence length="307" mass="33289">MKRRTGIAVVAPGGYAPRDRDLGRAVTRLEDHGWRVKMLVEPGAAYQRFGATDDGRVAQLHAAAADEDIDIVLALRGGYGMSRILPLLDLDLLAGSGKLFVGHSDFTALQMALLAHAGAPSFAGPMICDDFTREDASGYTLDGFRRCLAGPEHAVRFAHPANPDVETEGLLWGGNLTMLAHLAGTPWMPHIEDGLLFIEDVNEHPYRVERMLLQLHHAGVLRRQRAILFGDFTGYRLADYDNGYDFEAMLDYIRGLTGIPLLRGLPFGHVRDKATLAVGAAARLQCAGGECVLRMSGYPSLAGRAAA</sequence>
<dbReference type="InterPro" id="IPR027461">
    <property type="entry name" value="Carboxypeptidase_A_C_sf"/>
</dbReference>
<protein>
    <submittedName>
        <fullName evidence="8">L,D-carboxypeptidase A</fullName>
    </submittedName>
</protein>
<keyword evidence="5" id="KW-0720">Serine protease</keyword>
<dbReference type="PANTHER" id="PTHR30237:SF2">
    <property type="entry name" value="MUREIN TETRAPEPTIDE CARBOXYPEPTIDASE"/>
    <property type="match status" value="1"/>
</dbReference>
<accession>A0ABQ4Q252</accession>
<reference evidence="8 9" key="1">
    <citation type="journal article" date="2022" name="Int. J. Syst. Evol. Microbiol.">
        <title>Noviherbaspirillum aridicola sp. nov., isolated from an arid soil in Pakistan.</title>
        <authorList>
            <person name="Khan I.U."/>
            <person name="Saqib M."/>
            <person name="Amin A."/>
            <person name="Hussain F."/>
            <person name="Li L."/>
            <person name="Liu Y.H."/>
            <person name="Fang B.Z."/>
            <person name="Ahmed I."/>
            <person name="Li W.J."/>
        </authorList>
    </citation>
    <scope>NUCLEOTIDE SEQUENCE [LARGE SCALE GENOMIC DNA]</scope>
    <source>
        <strain evidence="8 9">NCCP-691</strain>
    </source>
</reference>
<dbReference type="NCBIfam" id="NF008424">
    <property type="entry name" value="PRK11253.1"/>
    <property type="match status" value="1"/>
</dbReference>
<dbReference type="RefSeq" id="WP_220807390.1">
    <property type="nucleotide sequence ID" value="NZ_BPMK01000004.1"/>
</dbReference>
<evidence type="ECO:0000259" key="7">
    <source>
        <dbReference type="Pfam" id="PF17676"/>
    </source>
</evidence>
<dbReference type="InterPro" id="IPR029062">
    <property type="entry name" value="Class_I_gatase-like"/>
</dbReference>
<name>A0ABQ4Q252_9BURK</name>
<dbReference type="Pfam" id="PF02016">
    <property type="entry name" value="Peptidase_S66"/>
    <property type="match status" value="1"/>
</dbReference>
<dbReference type="Gene3D" id="3.50.30.60">
    <property type="entry name" value="LD-carboxypeptidase A C-terminal domain-like"/>
    <property type="match status" value="1"/>
</dbReference>
<evidence type="ECO:0000256" key="5">
    <source>
        <dbReference type="ARBA" id="ARBA00022825"/>
    </source>
</evidence>
<feature type="domain" description="LD-carboxypeptidase N-terminal" evidence="6">
    <location>
        <begin position="7"/>
        <end position="124"/>
    </location>
</feature>
<evidence type="ECO:0000313" key="9">
    <source>
        <dbReference type="Proteomes" id="UP000887222"/>
    </source>
</evidence>
<keyword evidence="3" id="KW-0645">Protease</keyword>
<evidence type="ECO:0000256" key="2">
    <source>
        <dbReference type="ARBA" id="ARBA00022645"/>
    </source>
</evidence>
<dbReference type="Gene3D" id="3.40.50.10740">
    <property type="entry name" value="Class I glutamine amidotransferase-like"/>
    <property type="match status" value="1"/>
</dbReference>
<dbReference type="InterPro" id="IPR027478">
    <property type="entry name" value="LdcA_N"/>
</dbReference>
<evidence type="ECO:0000256" key="1">
    <source>
        <dbReference type="ARBA" id="ARBA00010233"/>
    </source>
</evidence>
<comment type="caution">
    <text evidence="8">The sequence shown here is derived from an EMBL/GenBank/DDBJ whole genome shotgun (WGS) entry which is preliminary data.</text>
</comment>
<dbReference type="InterPro" id="IPR040449">
    <property type="entry name" value="Peptidase_S66_N"/>
</dbReference>
<organism evidence="8 9">
    <name type="scientific">Noviherbaspirillum aridicola</name>
    <dbReference type="NCBI Taxonomy" id="2849687"/>
    <lineage>
        <taxon>Bacteria</taxon>
        <taxon>Pseudomonadati</taxon>
        <taxon>Pseudomonadota</taxon>
        <taxon>Betaproteobacteria</taxon>
        <taxon>Burkholderiales</taxon>
        <taxon>Oxalobacteraceae</taxon>
        <taxon>Noviherbaspirillum</taxon>
    </lineage>
</organism>
<dbReference type="InterPro" id="IPR003507">
    <property type="entry name" value="S66_fam"/>
</dbReference>
<evidence type="ECO:0000259" key="6">
    <source>
        <dbReference type="Pfam" id="PF02016"/>
    </source>
</evidence>
<dbReference type="InterPro" id="IPR040921">
    <property type="entry name" value="Peptidase_S66C"/>
</dbReference>